<keyword evidence="2" id="KW-1185">Reference proteome</keyword>
<dbReference type="RefSeq" id="XP_037150879.1">
    <property type="nucleotide sequence ID" value="XM_037293226.1"/>
</dbReference>
<proteinExistence type="predicted"/>
<organism evidence="1 2">
    <name type="scientific">Letharia lupina</name>
    <dbReference type="NCBI Taxonomy" id="560253"/>
    <lineage>
        <taxon>Eukaryota</taxon>
        <taxon>Fungi</taxon>
        <taxon>Dikarya</taxon>
        <taxon>Ascomycota</taxon>
        <taxon>Pezizomycotina</taxon>
        <taxon>Lecanoromycetes</taxon>
        <taxon>OSLEUM clade</taxon>
        <taxon>Lecanoromycetidae</taxon>
        <taxon>Lecanorales</taxon>
        <taxon>Lecanorineae</taxon>
        <taxon>Parmeliaceae</taxon>
        <taxon>Letharia</taxon>
    </lineage>
</organism>
<accession>A0A8H6CDI8</accession>
<dbReference type="GeneID" id="59330713"/>
<evidence type="ECO:0000313" key="1">
    <source>
        <dbReference type="EMBL" id="KAF6221444.1"/>
    </source>
</evidence>
<dbReference type="InterPro" id="IPR038883">
    <property type="entry name" value="AN11006-like"/>
</dbReference>
<protein>
    <submittedName>
        <fullName evidence="1">Uncharacterized protein</fullName>
    </submittedName>
</protein>
<dbReference type="PANTHER" id="PTHR42085">
    <property type="entry name" value="F-BOX DOMAIN-CONTAINING PROTEIN"/>
    <property type="match status" value="1"/>
</dbReference>
<name>A0A8H6CDI8_9LECA</name>
<dbReference type="AlphaFoldDB" id="A0A8H6CDI8"/>
<reference evidence="1 2" key="1">
    <citation type="journal article" date="2020" name="Genomics">
        <title>Complete, high-quality genomes from long-read metagenomic sequencing of two wolf lichen thalli reveals enigmatic genome architecture.</title>
        <authorList>
            <person name="McKenzie S.K."/>
            <person name="Walston R.F."/>
            <person name="Allen J.L."/>
        </authorList>
    </citation>
    <scope>NUCLEOTIDE SEQUENCE [LARGE SCALE GENOMIC DNA]</scope>
    <source>
        <strain evidence="1">WasteWater1</strain>
    </source>
</reference>
<gene>
    <name evidence="1" type="ORF">HO133_002300</name>
</gene>
<sequence>MATNIHTQTLLTLPLELRNIIYSELLSSKRSEPITLYDDSKGREIHSNLCPSILRTNKQIYEEAICHLYNKNTFLLKLDHKRRILPLFRSNRTPPTDVSTEGEYDDRPRKLVPIRISAQQSTKDFIKTIAGTSPHIELFIGAFSMCGASKDGKVPTHIGKVVLDILRLLAEEEIEEGLVTKKTLRVKVRAKWIPDNLFLDDKGPSLSRKEGQALKATMLVLLKEIMKRRVVEVKEAVLNEALGRNEIKMVDIYTGEPFPE</sequence>
<dbReference type="Proteomes" id="UP000593566">
    <property type="component" value="Unassembled WGS sequence"/>
</dbReference>
<dbReference type="PANTHER" id="PTHR42085:SF1">
    <property type="entry name" value="F-BOX DOMAIN-CONTAINING PROTEIN"/>
    <property type="match status" value="1"/>
</dbReference>
<comment type="caution">
    <text evidence="1">The sequence shown here is derived from an EMBL/GenBank/DDBJ whole genome shotgun (WGS) entry which is preliminary data.</text>
</comment>
<dbReference type="EMBL" id="JACCJB010000014">
    <property type="protein sequence ID" value="KAF6221444.1"/>
    <property type="molecule type" value="Genomic_DNA"/>
</dbReference>
<evidence type="ECO:0000313" key="2">
    <source>
        <dbReference type="Proteomes" id="UP000593566"/>
    </source>
</evidence>